<evidence type="ECO:0000313" key="1">
    <source>
        <dbReference type="EMBL" id="VVU95045.1"/>
    </source>
</evidence>
<dbReference type="AlphaFoldDB" id="A0A5E8CLL6"/>
<proteinExistence type="predicted"/>
<accession>A0A5E8CLL6</accession>
<sequence>MVKKKKTGLIAATLYTGYKYKYQKNTKDRQGCESNQSQPGPYDPAKVKYIAYDGSSKLECEHQEEDGVYPFGGQIIVIEEYIPFQNLKYPQLDNKVLPGYEYLPEYTSYYIYKGFKAMKDGYVHEMNTVTELYNQNSTIKHLYDIQASSHNGNNSARILWDFTLRDVLIPSSHSNLLLNQEYNHLHITYNNNAYVIANNTGNGKISTTKTFQHKEGVLIFDIISTSVDNAEKIVIQIDNKNHTRTVSLWKKIN</sequence>
<gene>
    <name evidence="1" type="ORF">CPAV1605_770</name>
</gene>
<name>A0A5E8CLL6_9ZZZZ</name>
<dbReference type="EMBL" id="CABVLZ010000003">
    <property type="protein sequence ID" value="VVU95045.1"/>
    <property type="molecule type" value="Genomic_DNA"/>
</dbReference>
<reference evidence="1" key="1">
    <citation type="submission" date="2019-09" db="EMBL/GenBank/DDBJ databases">
        <authorList>
            <person name="Needham M D."/>
        </authorList>
    </citation>
    <scope>NUCLEOTIDE SEQUENCE</scope>
</reference>
<organism evidence="1">
    <name type="scientific">seawater metagenome</name>
    <dbReference type="NCBI Taxonomy" id="1561972"/>
    <lineage>
        <taxon>unclassified sequences</taxon>
        <taxon>metagenomes</taxon>
        <taxon>ecological metagenomes</taxon>
    </lineage>
</organism>
<protein>
    <submittedName>
        <fullName evidence="1">Uncharacterized protein</fullName>
    </submittedName>
</protein>